<dbReference type="Pfam" id="PF07081">
    <property type="entry name" value="DUF1349"/>
    <property type="match status" value="1"/>
</dbReference>
<dbReference type="EMBL" id="JBHSTE010000001">
    <property type="protein sequence ID" value="MFC6331630.1"/>
    <property type="molecule type" value="Genomic_DNA"/>
</dbReference>
<dbReference type="PANTHER" id="PTHR35332:SF2">
    <property type="entry name" value="REGULATION OF ENOLASE PROTEIN 1"/>
    <property type="match status" value="1"/>
</dbReference>
<proteinExistence type="predicted"/>
<keyword evidence="2" id="KW-1185">Reference proteome</keyword>
<reference evidence="2" key="1">
    <citation type="journal article" date="2019" name="Int. J. Syst. Evol. Microbiol.">
        <title>The Global Catalogue of Microorganisms (GCM) 10K type strain sequencing project: providing services to taxonomists for standard genome sequencing and annotation.</title>
        <authorList>
            <consortium name="The Broad Institute Genomics Platform"/>
            <consortium name="The Broad Institute Genome Sequencing Center for Infectious Disease"/>
            <person name="Wu L."/>
            <person name="Ma J."/>
        </authorList>
    </citation>
    <scope>NUCLEOTIDE SEQUENCE [LARGE SCALE GENOMIC DNA]</scope>
    <source>
        <strain evidence="2">PCU 280</strain>
    </source>
</reference>
<evidence type="ECO:0000313" key="2">
    <source>
        <dbReference type="Proteomes" id="UP001596233"/>
    </source>
</evidence>
<comment type="caution">
    <text evidence="1">The sequence shown here is derived from an EMBL/GenBank/DDBJ whole genome shotgun (WGS) entry which is preliminary data.</text>
</comment>
<dbReference type="InterPro" id="IPR013320">
    <property type="entry name" value="ConA-like_dom_sf"/>
</dbReference>
<evidence type="ECO:0000313" key="1">
    <source>
        <dbReference type="EMBL" id="MFC6331630.1"/>
    </source>
</evidence>
<dbReference type="Proteomes" id="UP001596233">
    <property type="component" value="Unassembled WGS sequence"/>
</dbReference>
<name>A0ABW1V1L7_9BACL</name>
<dbReference type="RefSeq" id="WP_379231069.1">
    <property type="nucleotide sequence ID" value="NZ_JBHSTE010000001.1"/>
</dbReference>
<dbReference type="InterPro" id="IPR009784">
    <property type="entry name" value="DUF1349"/>
</dbReference>
<dbReference type="PANTHER" id="PTHR35332">
    <property type="entry name" value="REGULATION OF ENOLASE PROTEIN 1"/>
    <property type="match status" value="1"/>
</dbReference>
<dbReference type="Gene3D" id="2.60.120.200">
    <property type="match status" value="1"/>
</dbReference>
<dbReference type="SUPFAM" id="SSF49899">
    <property type="entry name" value="Concanavalin A-like lectins/glucanases"/>
    <property type="match status" value="1"/>
</dbReference>
<organism evidence="1 2">
    <name type="scientific">Paenibacillus septentrionalis</name>
    <dbReference type="NCBI Taxonomy" id="429342"/>
    <lineage>
        <taxon>Bacteria</taxon>
        <taxon>Bacillati</taxon>
        <taxon>Bacillota</taxon>
        <taxon>Bacilli</taxon>
        <taxon>Bacillales</taxon>
        <taxon>Paenibacillaceae</taxon>
        <taxon>Paenibacillus</taxon>
    </lineage>
</organism>
<protein>
    <submittedName>
        <fullName evidence="1">DUF1349 domain-containing protein</fullName>
    </submittedName>
</protein>
<gene>
    <name evidence="1" type="ORF">ACFP56_03275</name>
</gene>
<accession>A0ABW1V1L7</accession>
<sequence>MSSNIFSSEARNELEWMNEPEHWAFTERGELHVEAPAAADFFKDPAQKHMVSSAPFLFKQIEASCELTVQLQVDMHHIYDSGCLMLMADDNNWAKLCYEFNGEYPTIVSVVTKDGSSDDCNSMRVTTPSPFLRITKLGKVVSFYYSENGERWTLVRYFGVDEARSYVAGVVAQSPQGRGCRVVFQSLSITNPEAGSRF</sequence>